<evidence type="ECO:0000313" key="1">
    <source>
        <dbReference type="EMBL" id="CAA9239965.1"/>
    </source>
</evidence>
<feature type="non-terminal residue" evidence="1">
    <location>
        <position position="37"/>
    </location>
</feature>
<protein>
    <submittedName>
        <fullName evidence="1">Uncharacterized protein</fullName>
    </submittedName>
</protein>
<organism evidence="1">
    <name type="scientific">uncultured Chthoniobacterales bacterium</name>
    <dbReference type="NCBI Taxonomy" id="1836801"/>
    <lineage>
        <taxon>Bacteria</taxon>
        <taxon>Pseudomonadati</taxon>
        <taxon>Verrucomicrobiota</taxon>
        <taxon>Spartobacteria</taxon>
        <taxon>Chthoniobacterales</taxon>
        <taxon>environmental samples</taxon>
    </lineage>
</organism>
<name>A0A6J4I2V1_9BACT</name>
<dbReference type="AlphaFoldDB" id="A0A6J4I2V1"/>
<proteinExistence type="predicted"/>
<sequence>AAPESTARRRSHGFQFPGARCLRGGGAIIGRDRAEVL</sequence>
<gene>
    <name evidence="1" type="ORF">AVDCRST_MAG42-1653</name>
</gene>
<accession>A0A6J4I2V1</accession>
<dbReference type="EMBL" id="CADCTA010000064">
    <property type="protein sequence ID" value="CAA9239965.1"/>
    <property type="molecule type" value="Genomic_DNA"/>
</dbReference>
<feature type="non-terminal residue" evidence="1">
    <location>
        <position position="1"/>
    </location>
</feature>
<reference evidence="1" key="1">
    <citation type="submission" date="2020-02" db="EMBL/GenBank/DDBJ databases">
        <authorList>
            <person name="Meier V. D."/>
        </authorList>
    </citation>
    <scope>NUCLEOTIDE SEQUENCE</scope>
    <source>
        <strain evidence="1">AVDCRST_MAG42</strain>
    </source>
</reference>